<feature type="region of interest" description="Disordered" evidence="1">
    <location>
        <begin position="408"/>
        <end position="582"/>
    </location>
</feature>
<evidence type="ECO:0000313" key="4">
    <source>
        <dbReference type="Proteomes" id="UP000193920"/>
    </source>
</evidence>
<dbReference type="InterPro" id="IPR032675">
    <property type="entry name" value="LRR_dom_sf"/>
</dbReference>
<evidence type="ECO:0000256" key="1">
    <source>
        <dbReference type="SAM" id="MobiDB-lite"/>
    </source>
</evidence>
<sequence length="647" mass="72861">MSVETDQGDKKGNFSEKILKLIFQYLSNEDKFKLLTVSKSWSKPLVESIYEYIMINNSKTFEAFLTAINTPGSFYDYKSFVKSLEISGTADIWMGDIENALKPLVNLETFTISNSPNVTNILLHSIGNHCPQLKNLYLPGCVGLTDAFVPQLCKQCNELEKIDLSFTNVSVGIIPAALITLKNIIELNLGDSKESSVPIDMGDESFTRPLKTLNLRNSPINDQMLDWVVSRCPDIETVVLENCQNVTDHSIVRLANKLKGLTTLDISFCDQVTDAALYALAENEDSKLRFLDLSYCYNITTRSIKEVGSKCTRLESLVLNGVENIINSCQQYCIGDECILEGESIKRLVDGLEVTTLEDKPAPNPEDLIVPIKKVAREPTEAELTTQSKEKISKGVVAEDINLAEVSLKMKRSEEPKSSYSGEDDDDDSLPSLNSDSQVGEGSQIDSGSQVGEVGSNPNTFSNNNSYYKSKRSSGYYKKGPRSEHSNRNSGKYSRNGSRRSSYYNKNKDTDSLHSDANDRKPRRRQSFNSQKSNQFQDQNGNKSHYRRSYIKSNNSQYSNNSNRYNKKENYQREGSSYGKGNKGELLGKIKFMLKDGPRYISIHENDDPQDLGYNFCKYYNMMDIMEGVVKTIAIKKNAMRKKKIYV</sequence>
<feature type="compositionally biased region" description="Basic and acidic residues" evidence="1">
    <location>
        <begin position="506"/>
        <end position="520"/>
    </location>
</feature>
<evidence type="ECO:0000313" key="3">
    <source>
        <dbReference type="EMBL" id="ORY54498.1"/>
    </source>
</evidence>
<organism evidence="3 4">
    <name type="scientific">Neocallimastix californiae</name>
    <dbReference type="NCBI Taxonomy" id="1754190"/>
    <lineage>
        <taxon>Eukaryota</taxon>
        <taxon>Fungi</taxon>
        <taxon>Fungi incertae sedis</taxon>
        <taxon>Chytridiomycota</taxon>
        <taxon>Chytridiomycota incertae sedis</taxon>
        <taxon>Neocallimastigomycetes</taxon>
        <taxon>Neocallimastigales</taxon>
        <taxon>Neocallimastigaceae</taxon>
        <taxon>Neocallimastix</taxon>
    </lineage>
</organism>
<proteinExistence type="predicted"/>
<dbReference type="SMART" id="SM00367">
    <property type="entry name" value="LRR_CC"/>
    <property type="match status" value="5"/>
</dbReference>
<dbReference type="EMBL" id="MCOG01000084">
    <property type="protein sequence ID" value="ORY54498.1"/>
    <property type="molecule type" value="Genomic_DNA"/>
</dbReference>
<dbReference type="InterPro" id="IPR006553">
    <property type="entry name" value="Leu-rich_rpt_Cys-con_subtyp"/>
</dbReference>
<dbReference type="AlphaFoldDB" id="A0A1Y2D5C4"/>
<comment type="caution">
    <text evidence="3">The sequence shown here is derived from an EMBL/GenBank/DDBJ whole genome shotgun (WGS) entry which is preliminary data.</text>
</comment>
<feature type="compositionally biased region" description="Low complexity" evidence="1">
    <location>
        <begin position="527"/>
        <end position="540"/>
    </location>
</feature>
<accession>A0A1Y2D5C4</accession>
<dbReference type="GO" id="GO:0019005">
    <property type="term" value="C:SCF ubiquitin ligase complex"/>
    <property type="evidence" value="ECO:0007669"/>
    <property type="project" value="TreeGrafter"/>
</dbReference>
<feature type="compositionally biased region" description="Low complexity" evidence="1">
    <location>
        <begin position="551"/>
        <end position="564"/>
    </location>
</feature>
<feature type="domain" description="F-box/LRR-repeat protein 15-like leucin rich repeat" evidence="2">
    <location>
        <begin position="107"/>
        <end position="311"/>
    </location>
</feature>
<gene>
    <name evidence="3" type="ORF">LY90DRAFT_507521</name>
</gene>
<keyword evidence="4" id="KW-1185">Reference proteome</keyword>
<evidence type="ECO:0000259" key="2">
    <source>
        <dbReference type="Pfam" id="PF25372"/>
    </source>
</evidence>
<dbReference type="PANTHER" id="PTHR13318">
    <property type="entry name" value="PARTNER OF PAIRED, ISOFORM B-RELATED"/>
    <property type="match status" value="1"/>
</dbReference>
<dbReference type="GO" id="GO:0031146">
    <property type="term" value="P:SCF-dependent proteasomal ubiquitin-dependent protein catabolic process"/>
    <property type="evidence" value="ECO:0007669"/>
    <property type="project" value="TreeGrafter"/>
</dbReference>
<dbReference type="SUPFAM" id="SSF52047">
    <property type="entry name" value="RNI-like"/>
    <property type="match status" value="1"/>
</dbReference>
<dbReference type="Pfam" id="PF25372">
    <property type="entry name" value="DUF7885"/>
    <property type="match status" value="1"/>
</dbReference>
<dbReference type="STRING" id="1754190.A0A1Y2D5C4"/>
<name>A0A1Y2D5C4_9FUNG</name>
<reference evidence="3 4" key="1">
    <citation type="submission" date="2016-08" db="EMBL/GenBank/DDBJ databases">
        <title>A Parts List for Fungal Cellulosomes Revealed by Comparative Genomics.</title>
        <authorList>
            <consortium name="DOE Joint Genome Institute"/>
            <person name="Haitjema C.H."/>
            <person name="Gilmore S.P."/>
            <person name="Henske J.K."/>
            <person name="Solomon K.V."/>
            <person name="De Groot R."/>
            <person name="Kuo A."/>
            <person name="Mondo S.J."/>
            <person name="Salamov A.A."/>
            <person name="Labutti K."/>
            <person name="Zhao Z."/>
            <person name="Chiniquy J."/>
            <person name="Barry K."/>
            <person name="Brewer H.M."/>
            <person name="Purvine S.O."/>
            <person name="Wright A.T."/>
            <person name="Boxma B."/>
            <person name="Van Alen T."/>
            <person name="Hackstein J.H."/>
            <person name="Baker S.E."/>
            <person name="Grigoriev I.V."/>
            <person name="O'Malley M.A."/>
        </authorList>
    </citation>
    <scope>NUCLEOTIDE SEQUENCE [LARGE SCALE GENOMIC DNA]</scope>
    <source>
        <strain evidence="3 4">G1</strain>
    </source>
</reference>
<dbReference type="Gene3D" id="3.80.10.10">
    <property type="entry name" value="Ribonuclease Inhibitor"/>
    <property type="match status" value="2"/>
</dbReference>
<dbReference type="OrthoDB" id="10257471at2759"/>
<feature type="compositionally biased region" description="Polar residues" evidence="1">
    <location>
        <begin position="438"/>
        <end position="461"/>
    </location>
</feature>
<dbReference type="InterPro" id="IPR057207">
    <property type="entry name" value="FBXL15_LRR"/>
</dbReference>
<feature type="compositionally biased region" description="Low complexity" evidence="1">
    <location>
        <begin position="462"/>
        <end position="478"/>
    </location>
</feature>
<protein>
    <submittedName>
        <fullName evidence="3">RNI-like protein</fullName>
    </submittedName>
</protein>
<feature type="compositionally biased region" description="Low complexity" evidence="1">
    <location>
        <begin position="488"/>
        <end position="505"/>
    </location>
</feature>
<dbReference type="Proteomes" id="UP000193920">
    <property type="component" value="Unassembled WGS sequence"/>
</dbReference>